<proteinExistence type="predicted"/>
<gene>
    <name evidence="1" type="ORF">DL546_006024</name>
</gene>
<organism evidence="1 2">
    <name type="scientific">Coniochaeta pulveracea</name>
    <dbReference type="NCBI Taxonomy" id="177199"/>
    <lineage>
        <taxon>Eukaryota</taxon>
        <taxon>Fungi</taxon>
        <taxon>Dikarya</taxon>
        <taxon>Ascomycota</taxon>
        <taxon>Pezizomycotina</taxon>
        <taxon>Sordariomycetes</taxon>
        <taxon>Sordariomycetidae</taxon>
        <taxon>Coniochaetales</taxon>
        <taxon>Coniochaetaceae</taxon>
        <taxon>Coniochaeta</taxon>
    </lineage>
</organism>
<keyword evidence="2" id="KW-1185">Reference proteome</keyword>
<comment type="caution">
    <text evidence="1">The sequence shown here is derived from an EMBL/GenBank/DDBJ whole genome shotgun (WGS) entry which is preliminary data.</text>
</comment>
<evidence type="ECO:0000313" key="1">
    <source>
        <dbReference type="EMBL" id="RKU42628.1"/>
    </source>
</evidence>
<dbReference type="EMBL" id="QVQW01000054">
    <property type="protein sequence ID" value="RKU42628.1"/>
    <property type="molecule type" value="Genomic_DNA"/>
</dbReference>
<dbReference type="Proteomes" id="UP000275385">
    <property type="component" value="Unassembled WGS sequence"/>
</dbReference>
<name>A0A420Y431_9PEZI</name>
<reference evidence="1 2" key="1">
    <citation type="submission" date="2018-08" db="EMBL/GenBank/DDBJ databases">
        <title>Draft genome of the lignicolous fungus Coniochaeta pulveracea.</title>
        <authorList>
            <person name="Borstlap C.J."/>
            <person name="De Witt R.N."/>
            <person name="Botha A."/>
            <person name="Volschenk H."/>
        </authorList>
    </citation>
    <scope>NUCLEOTIDE SEQUENCE [LARGE SCALE GENOMIC DNA]</scope>
    <source>
        <strain evidence="1 2">CAB683</strain>
    </source>
</reference>
<dbReference type="AlphaFoldDB" id="A0A420Y431"/>
<sequence length="185" mass="21282">MDRTEDSPLEWEDIVSEAERHYQSQGYQGYWAACLWMADQVSKAQVELLEIHLPAYRRRLRSNLFLLDSDCRCHAVPSRDYNLHLTLEELEIELQALERQLGSSFSPARIASLLSFSRWKQTDPRLDTELPNESYTSLTDAAAVLEDTYHTILAFKEQLLLRGEHKPLHSLSSLQKYLSAGEISG</sequence>
<accession>A0A420Y431</accession>
<protein>
    <submittedName>
        <fullName evidence="1">Uncharacterized protein</fullName>
    </submittedName>
</protein>
<evidence type="ECO:0000313" key="2">
    <source>
        <dbReference type="Proteomes" id="UP000275385"/>
    </source>
</evidence>